<keyword evidence="1" id="KW-0732">Signal</keyword>
<evidence type="ECO:0000259" key="2">
    <source>
        <dbReference type="Pfam" id="PF18962"/>
    </source>
</evidence>
<keyword evidence="4" id="KW-1185">Reference proteome</keyword>
<dbReference type="OrthoDB" id="862563at2"/>
<dbReference type="NCBIfam" id="TIGR04183">
    <property type="entry name" value="Por_Secre_tail"/>
    <property type="match status" value="1"/>
</dbReference>
<evidence type="ECO:0000256" key="1">
    <source>
        <dbReference type="ARBA" id="ARBA00022729"/>
    </source>
</evidence>
<feature type="domain" description="Secretion system C-terminal sorting" evidence="2">
    <location>
        <begin position="11"/>
        <end position="58"/>
    </location>
</feature>
<dbReference type="InterPro" id="IPR026444">
    <property type="entry name" value="Secre_tail"/>
</dbReference>
<accession>A0A516GSS1</accession>
<dbReference type="EMBL" id="CP041637">
    <property type="protein sequence ID" value="QDO94559.1"/>
    <property type="molecule type" value="Genomic_DNA"/>
</dbReference>
<organism evidence="3 4">
    <name type="scientific">Formosa sediminum</name>
    <dbReference type="NCBI Taxonomy" id="2594004"/>
    <lineage>
        <taxon>Bacteria</taxon>
        <taxon>Pseudomonadati</taxon>
        <taxon>Bacteroidota</taxon>
        <taxon>Flavobacteriia</taxon>
        <taxon>Flavobacteriales</taxon>
        <taxon>Flavobacteriaceae</taxon>
        <taxon>Formosa</taxon>
    </lineage>
</organism>
<evidence type="ECO:0000313" key="3">
    <source>
        <dbReference type="EMBL" id="QDO94559.1"/>
    </source>
</evidence>
<sequence length="60" mass="6816">MYLKGANTYKILTIYDAVGKTILNKKIEGEAVDISKLNSGIYIFRLTVDHDSITKRIIKK</sequence>
<dbReference type="Proteomes" id="UP000319209">
    <property type="component" value="Chromosome"/>
</dbReference>
<dbReference type="KEGG" id="fop:FNB79_11475"/>
<dbReference type="Pfam" id="PF18962">
    <property type="entry name" value="Por_Secre_tail"/>
    <property type="match status" value="1"/>
</dbReference>
<proteinExistence type="predicted"/>
<protein>
    <submittedName>
        <fullName evidence="3">T9SS type A sorting domain-containing protein</fullName>
    </submittedName>
</protein>
<reference evidence="3 4" key="1">
    <citation type="submission" date="2019-07" db="EMBL/GenBank/DDBJ databases">
        <title>Genome sequencing for Formosa sp. PS13.</title>
        <authorList>
            <person name="Park S.-J."/>
        </authorList>
    </citation>
    <scope>NUCLEOTIDE SEQUENCE [LARGE SCALE GENOMIC DNA]</scope>
    <source>
        <strain evidence="3 4">PS13</strain>
    </source>
</reference>
<gene>
    <name evidence="3" type="ORF">FNB79_11475</name>
</gene>
<dbReference type="AlphaFoldDB" id="A0A516GSS1"/>
<name>A0A516GSS1_9FLAO</name>
<evidence type="ECO:0000313" key="4">
    <source>
        <dbReference type="Proteomes" id="UP000319209"/>
    </source>
</evidence>